<dbReference type="GO" id="GO:0031934">
    <property type="term" value="C:mating-type region heterochromatin"/>
    <property type="evidence" value="ECO:0007669"/>
    <property type="project" value="TreeGrafter"/>
</dbReference>
<dbReference type="InterPro" id="IPR018839">
    <property type="entry name" value="Tscrpt-silencing_Clr2_C"/>
</dbReference>
<feature type="domain" description="Cryptic loci regulator 2 C-terminal" evidence="2">
    <location>
        <begin position="320"/>
        <end position="416"/>
    </location>
</feature>
<feature type="domain" description="Cryptic loci regulator 2 N-terminal" evidence="3">
    <location>
        <begin position="55"/>
        <end position="119"/>
    </location>
</feature>
<evidence type="ECO:0000259" key="3">
    <source>
        <dbReference type="Pfam" id="PF16761"/>
    </source>
</evidence>
<dbReference type="Pfam" id="PF10383">
    <property type="entry name" value="Clr2"/>
    <property type="match status" value="1"/>
</dbReference>
<gene>
    <name evidence="4" type="ORF">AGERDE_LOCUS1136</name>
</gene>
<dbReference type="AlphaFoldDB" id="A0A9N8YR17"/>
<comment type="caution">
    <text evidence="4">The sequence shown here is derived from an EMBL/GenBank/DDBJ whole genome shotgun (WGS) entry which is preliminary data.</text>
</comment>
<dbReference type="GO" id="GO:0033553">
    <property type="term" value="C:rDNA heterochromatin"/>
    <property type="evidence" value="ECO:0007669"/>
    <property type="project" value="TreeGrafter"/>
</dbReference>
<protein>
    <submittedName>
        <fullName evidence="4">2524_t:CDS:1</fullName>
    </submittedName>
</protein>
<reference evidence="4" key="1">
    <citation type="submission" date="2021-06" db="EMBL/GenBank/DDBJ databases">
        <authorList>
            <person name="Kallberg Y."/>
            <person name="Tangrot J."/>
            <person name="Rosling A."/>
        </authorList>
    </citation>
    <scope>NUCLEOTIDE SEQUENCE</scope>
    <source>
        <strain evidence="4">MT106</strain>
    </source>
</reference>
<feature type="region of interest" description="Disordered" evidence="1">
    <location>
        <begin position="496"/>
        <end position="572"/>
    </location>
</feature>
<dbReference type="OrthoDB" id="2421327at2759"/>
<evidence type="ECO:0000256" key="1">
    <source>
        <dbReference type="SAM" id="MobiDB-lite"/>
    </source>
</evidence>
<proteinExistence type="predicted"/>
<dbReference type="EMBL" id="CAJVPL010000073">
    <property type="protein sequence ID" value="CAG8441968.1"/>
    <property type="molecule type" value="Genomic_DNA"/>
</dbReference>
<dbReference type="PANTHER" id="PTHR38046">
    <property type="entry name" value="CRYPTIC LOCI REGULATOR 2"/>
    <property type="match status" value="1"/>
</dbReference>
<name>A0A9N8YR17_9GLOM</name>
<dbReference type="Pfam" id="PF16761">
    <property type="entry name" value="Clr2_transil"/>
    <property type="match status" value="1"/>
</dbReference>
<feature type="compositionally biased region" description="Polar residues" evidence="1">
    <location>
        <begin position="533"/>
        <end position="545"/>
    </location>
</feature>
<evidence type="ECO:0000313" key="4">
    <source>
        <dbReference type="EMBL" id="CAG8441968.1"/>
    </source>
</evidence>
<accession>A0A9N8YR17</accession>
<feature type="compositionally biased region" description="Basic and acidic residues" evidence="1">
    <location>
        <begin position="512"/>
        <end position="532"/>
    </location>
</feature>
<dbReference type="GO" id="GO:0030466">
    <property type="term" value="P:silent mating-type cassette heterochromatin formation"/>
    <property type="evidence" value="ECO:0007669"/>
    <property type="project" value="TreeGrafter"/>
</dbReference>
<evidence type="ECO:0000313" key="5">
    <source>
        <dbReference type="Proteomes" id="UP000789831"/>
    </source>
</evidence>
<dbReference type="InterPro" id="IPR031915">
    <property type="entry name" value="Clr2_N"/>
</dbReference>
<keyword evidence="5" id="KW-1185">Reference proteome</keyword>
<sequence>MPPNETQEEDSNGGVNYYVLIEREHSKDILWRQKLGEALANQLREKKGQQIRSRVLKEFPSGYSLYWHHSRRDRTVDIRKDAYLYGKINSPRFRSPNEFAPHLYWLATNREEPCKCKYCAKLKTTPQTIVDTKRSRTKITSTAVVKSKKPNIVKKEKISRTFRVGEIVWFNISEASDSNFASIAGLIDLDHHVLQYWPSIVHHFQQQSPPPGTEGDITYYTVRLLALSTSEIVMEKSLRPWLFYRSTIPTNTSTDRFSEVNQAQLLKYYEAYKIAITAANSVIESYCPRNNYVYVESEVRLMAVDEQEKVRMKQMTTFPHYREIFIGAEKIREWDFVRLRPENQSSSSEGSSSSTTNNKSATEKNEYFHVSTIYYHRGKGIQFTGDLYEMALPAITENPQIEEHFNWIPLNETNEEYTIELSDVMGRFYIDYPNLDDSMPIQANNMKDEKGRNELLGAEAPPFASELEEDESYNINSNLEKNYQEISSSLKALTRKRPLQEPQSNQLQKKQKHDDSKSKVKENNGKSIEHVIESNSHSNENPSRVSSRRQEKRKVASNKEVEKSNLAGTTPVNPPASICWSGRISWPKSADQRSLQGAPSLTLRIPKKMSWNFGIEIMTYSIPVVSTQKRNIYESFPRNLTISAISNVAPFQAYDQSMGDLVYFFPDSNYPFLDNNNLNFNVLAQTLKDNSISAVASSGKLTIFFKSDDGTTIIGLCSRDRQESTIQSNNSNNSNRPVSKNIRCFNIKTKQKVTIEISNLRSITALLRKLGEEFNIPLQDLKRPEDVVLRFLDKDQQTYYVLGEHEHPIREKNSKFTDSLDFVKEHAVKLIVEYERQASI</sequence>
<dbReference type="PANTHER" id="PTHR38046:SF1">
    <property type="entry name" value="CRYPTIC LOCI REGULATOR 2"/>
    <property type="match status" value="1"/>
</dbReference>
<dbReference type="GO" id="GO:0070824">
    <property type="term" value="C:SHREC complex"/>
    <property type="evidence" value="ECO:0007669"/>
    <property type="project" value="InterPro"/>
</dbReference>
<feature type="compositionally biased region" description="Basic and acidic residues" evidence="1">
    <location>
        <begin position="553"/>
        <end position="563"/>
    </location>
</feature>
<evidence type="ECO:0000259" key="2">
    <source>
        <dbReference type="Pfam" id="PF10383"/>
    </source>
</evidence>
<dbReference type="Proteomes" id="UP000789831">
    <property type="component" value="Unassembled WGS sequence"/>
</dbReference>
<organism evidence="4 5">
    <name type="scientific">Ambispora gerdemannii</name>
    <dbReference type="NCBI Taxonomy" id="144530"/>
    <lineage>
        <taxon>Eukaryota</taxon>
        <taxon>Fungi</taxon>
        <taxon>Fungi incertae sedis</taxon>
        <taxon>Mucoromycota</taxon>
        <taxon>Glomeromycotina</taxon>
        <taxon>Glomeromycetes</taxon>
        <taxon>Archaeosporales</taxon>
        <taxon>Ambisporaceae</taxon>
        <taxon>Ambispora</taxon>
    </lineage>
</organism>
<dbReference type="InterPro" id="IPR038986">
    <property type="entry name" value="Clr2"/>
</dbReference>